<dbReference type="EMBL" id="JHEG02000042">
    <property type="protein sequence ID" value="KIE11739.1"/>
    <property type="molecule type" value="Genomic_DNA"/>
</dbReference>
<sequence length="78" mass="9160">MNHNISLKKPLDFPARVLEKARRVFLRPLVEQIDFNLVQESDNYNLDKEPYFYGVNDSNLKSVQEQLTERKKAGFNSC</sequence>
<protein>
    <submittedName>
        <fullName evidence="1">Uncharacterized protein</fullName>
    </submittedName>
</protein>
<dbReference type="AlphaFoldDB" id="A0A0C1R254"/>
<evidence type="ECO:0000313" key="1">
    <source>
        <dbReference type="EMBL" id="KIE11739.1"/>
    </source>
</evidence>
<proteinExistence type="predicted"/>
<organism evidence="1">
    <name type="scientific">Tolypothrix bouteillei VB521301</name>
    <dbReference type="NCBI Taxonomy" id="1479485"/>
    <lineage>
        <taxon>Bacteria</taxon>
        <taxon>Bacillati</taxon>
        <taxon>Cyanobacteriota</taxon>
        <taxon>Cyanophyceae</taxon>
        <taxon>Nostocales</taxon>
        <taxon>Tolypothrichaceae</taxon>
        <taxon>Tolypothrix</taxon>
    </lineage>
</organism>
<accession>A0A0C1R254</accession>
<name>A0A0C1R254_9CYAN</name>
<gene>
    <name evidence="1" type="ORF">DA73_0213835</name>
</gene>
<reference evidence="1" key="1">
    <citation type="journal article" date="2015" name="Genome Announc.">
        <title>Draft Genome Sequence of Tolypothrix boutellei Strain VB521301.</title>
        <authorList>
            <person name="Chandrababunaidu M.M."/>
            <person name="Singh D."/>
            <person name="Sen D."/>
            <person name="Bhan S."/>
            <person name="Das S."/>
            <person name="Gupta A."/>
            <person name="Adhikary S.P."/>
            <person name="Tripathy S."/>
        </authorList>
    </citation>
    <scope>NUCLEOTIDE SEQUENCE</scope>
    <source>
        <strain evidence="1">VB521301</strain>
    </source>
</reference>
<comment type="caution">
    <text evidence="1">The sequence shown here is derived from an EMBL/GenBank/DDBJ whole genome shotgun (WGS) entry which is preliminary data.</text>
</comment>